<evidence type="ECO:0000313" key="3">
    <source>
        <dbReference type="EMBL" id="KAF1695386.1"/>
    </source>
</evidence>
<feature type="compositionally biased region" description="Basic and acidic residues" evidence="1">
    <location>
        <begin position="143"/>
        <end position="153"/>
    </location>
</feature>
<feature type="chain" id="PRO_5046109467" description="DUF4124 domain-containing protein" evidence="2">
    <location>
        <begin position="23"/>
        <end position="236"/>
    </location>
</feature>
<feature type="signal peptide" evidence="2">
    <location>
        <begin position="1"/>
        <end position="22"/>
    </location>
</feature>
<dbReference type="EMBL" id="PDWN01000005">
    <property type="protein sequence ID" value="KAF1695386.1"/>
    <property type="molecule type" value="Genomic_DNA"/>
</dbReference>
<dbReference type="RefSeq" id="WP_162409623.1">
    <property type="nucleotide sequence ID" value="NZ_PDWN01000005.1"/>
</dbReference>
<organism evidence="3 4">
    <name type="scientific">Pseudoxanthomonas daejeonensis</name>
    <dbReference type="NCBI Taxonomy" id="266062"/>
    <lineage>
        <taxon>Bacteria</taxon>
        <taxon>Pseudomonadati</taxon>
        <taxon>Pseudomonadota</taxon>
        <taxon>Gammaproteobacteria</taxon>
        <taxon>Lysobacterales</taxon>
        <taxon>Lysobacteraceae</taxon>
        <taxon>Pseudoxanthomonas</taxon>
    </lineage>
</organism>
<evidence type="ECO:0008006" key="5">
    <source>
        <dbReference type="Google" id="ProtNLM"/>
    </source>
</evidence>
<dbReference type="Proteomes" id="UP000788419">
    <property type="component" value="Unassembled WGS sequence"/>
</dbReference>
<accession>A0ABQ6Z8D3</accession>
<evidence type="ECO:0000256" key="1">
    <source>
        <dbReference type="SAM" id="MobiDB-lite"/>
    </source>
</evidence>
<reference evidence="3 4" key="1">
    <citation type="submission" date="2017-10" db="EMBL/GenBank/DDBJ databases">
        <title>Whole genome sequencing of members of genus Pseudoxanthomonas.</title>
        <authorList>
            <person name="Kumar S."/>
            <person name="Bansal K."/>
            <person name="Kaur A."/>
            <person name="Patil P."/>
            <person name="Sharma S."/>
            <person name="Patil P.B."/>
        </authorList>
    </citation>
    <scope>NUCLEOTIDE SEQUENCE [LARGE SCALE GENOMIC DNA]</scope>
    <source>
        <strain evidence="3 4">DSM 17801</strain>
    </source>
</reference>
<evidence type="ECO:0000313" key="4">
    <source>
        <dbReference type="Proteomes" id="UP000788419"/>
    </source>
</evidence>
<sequence>MPRLLLFLACLCLALPPATVRAQQVQRCIGPDGRAVYTDRRCDDIGAISRLPPAAAGEGPRLFRGGCPRQLSQLVGEIGAAIQNRDVNRLASVYDWSGATDASASRTLDRLEAMAERPLVDIVPVYASSDAMPLPEPPPPDNVARDEGAEVDARAASTGPEAWMPSWTSSEGSANPPDVEAAGIAGAATATVRAPLPPARPRPVGLRVEQTLAGRATPSHTVFGLRRSYGCFWLTL</sequence>
<gene>
    <name evidence="3" type="ORF">CSC65_06345</name>
</gene>
<feature type="region of interest" description="Disordered" evidence="1">
    <location>
        <begin position="130"/>
        <end position="180"/>
    </location>
</feature>
<evidence type="ECO:0000256" key="2">
    <source>
        <dbReference type="SAM" id="SignalP"/>
    </source>
</evidence>
<proteinExistence type="predicted"/>
<keyword evidence="2" id="KW-0732">Signal</keyword>
<comment type="caution">
    <text evidence="3">The sequence shown here is derived from an EMBL/GenBank/DDBJ whole genome shotgun (WGS) entry which is preliminary data.</text>
</comment>
<keyword evidence="4" id="KW-1185">Reference proteome</keyword>
<protein>
    <recommendedName>
        <fullName evidence="5">DUF4124 domain-containing protein</fullName>
    </recommendedName>
</protein>
<name>A0ABQ6Z8D3_9GAMM</name>